<reference evidence="2" key="1">
    <citation type="submission" date="2017-04" db="EMBL/GenBank/DDBJ databases">
        <title>Genome deletions in a multicellular cyanobacterial endosymbiont for morphological adaptation in marine diatoms.</title>
        <authorList>
            <person name="Wang Y."/>
            <person name="Gao H."/>
            <person name="Li R."/>
            <person name="Xu X."/>
        </authorList>
    </citation>
    <scope>NUCLEOTIDE SEQUENCE</scope>
    <source>
        <strain evidence="2">FACHB 800</strain>
    </source>
</reference>
<proteinExistence type="predicted"/>
<dbReference type="KEGG" id="rsin:B6N60_03055"/>
<dbReference type="AlphaFoldDB" id="A0A975T9F0"/>
<sequence>MRDRSSTEKRNFSVFAAIKLVILTFFFGSLMFCGFSTGSLIISYLTSSFATVTPTFVPGIKDAERCDSPSRVWRDNQCWDYQPNAAF</sequence>
<organism evidence="2 3">
    <name type="scientific">Richelia sinica FACHB-800</name>
    <dbReference type="NCBI Taxonomy" id="1357546"/>
    <lineage>
        <taxon>Bacteria</taxon>
        <taxon>Bacillati</taxon>
        <taxon>Cyanobacteriota</taxon>
        <taxon>Cyanophyceae</taxon>
        <taxon>Nostocales</taxon>
        <taxon>Nostocaceae</taxon>
        <taxon>Richelia</taxon>
    </lineage>
</organism>
<keyword evidence="1" id="KW-1133">Transmembrane helix</keyword>
<keyword evidence="3" id="KW-1185">Reference proteome</keyword>
<protein>
    <submittedName>
        <fullName evidence="2">Uncharacterized protein</fullName>
    </submittedName>
</protein>
<dbReference type="EMBL" id="CP021056">
    <property type="protein sequence ID" value="QXE24350.1"/>
    <property type="molecule type" value="Genomic_DNA"/>
</dbReference>
<gene>
    <name evidence="2" type="ORF">B6N60_03055</name>
</gene>
<evidence type="ECO:0000256" key="1">
    <source>
        <dbReference type="SAM" id="Phobius"/>
    </source>
</evidence>
<name>A0A975T9F0_9NOST</name>
<feature type="transmembrane region" description="Helical" evidence="1">
    <location>
        <begin position="12"/>
        <end position="45"/>
    </location>
</feature>
<dbReference type="Proteomes" id="UP000683511">
    <property type="component" value="Chromosome"/>
</dbReference>
<accession>A0A975T9F0</accession>
<keyword evidence="1" id="KW-0812">Transmembrane</keyword>
<keyword evidence="1" id="KW-0472">Membrane</keyword>
<evidence type="ECO:0000313" key="3">
    <source>
        <dbReference type="Proteomes" id="UP000683511"/>
    </source>
</evidence>
<dbReference type="RefSeq" id="WP_190604304.1">
    <property type="nucleotide sequence ID" value="NZ_JACJTT010000012.1"/>
</dbReference>
<evidence type="ECO:0000313" key="2">
    <source>
        <dbReference type="EMBL" id="QXE24350.1"/>
    </source>
</evidence>